<reference evidence="1" key="1">
    <citation type="submission" date="2018-02" db="EMBL/GenBank/DDBJ databases">
        <title>Rhizophora mucronata_Transcriptome.</title>
        <authorList>
            <person name="Meera S.P."/>
            <person name="Sreeshan A."/>
            <person name="Augustine A."/>
        </authorList>
    </citation>
    <scope>NUCLEOTIDE SEQUENCE</scope>
    <source>
        <tissue evidence="1">Leaf</tissue>
    </source>
</reference>
<proteinExistence type="predicted"/>
<name>A0A2P2QYB0_RHIMU</name>
<sequence>MILYQILSVSVNYFCEA</sequence>
<organism evidence="1">
    <name type="scientific">Rhizophora mucronata</name>
    <name type="common">Asiatic mangrove</name>
    <dbReference type="NCBI Taxonomy" id="61149"/>
    <lineage>
        <taxon>Eukaryota</taxon>
        <taxon>Viridiplantae</taxon>
        <taxon>Streptophyta</taxon>
        <taxon>Embryophyta</taxon>
        <taxon>Tracheophyta</taxon>
        <taxon>Spermatophyta</taxon>
        <taxon>Magnoliopsida</taxon>
        <taxon>eudicotyledons</taxon>
        <taxon>Gunneridae</taxon>
        <taxon>Pentapetalae</taxon>
        <taxon>rosids</taxon>
        <taxon>fabids</taxon>
        <taxon>Malpighiales</taxon>
        <taxon>Rhizophoraceae</taxon>
        <taxon>Rhizophora</taxon>
    </lineage>
</organism>
<protein>
    <submittedName>
        <fullName evidence="1">Uncharacterized protein</fullName>
    </submittedName>
</protein>
<evidence type="ECO:0000313" key="1">
    <source>
        <dbReference type="EMBL" id="MBX71979.1"/>
    </source>
</evidence>
<dbReference type="EMBL" id="GGEC01091495">
    <property type="protein sequence ID" value="MBX71979.1"/>
    <property type="molecule type" value="Transcribed_RNA"/>
</dbReference>
<accession>A0A2P2QYB0</accession>
<dbReference type="AlphaFoldDB" id="A0A2P2QYB0"/>